<gene>
    <name evidence="2" type="ORF">OLC1_LOCUS17091</name>
</gene>
<proteinExistence type="predicted"/>
<protein>
    <submittedName>
        <fullName evidence="2">OLC1v1008902C1</fullName>
    </submittedName>
</protein>
<dbReference type="EMBL" id="OX459123">
    <property type="protein sequence ID" value="CAI9109140.1"/>
    <property type="molecule type" value="Genomic_DNA"/>
</dbReference>
<accession>A0AAV1DMQ0</accession>
<keyword evidence="1" id="KW-0175">Coiled coil</keyword>
<evidence type="ECO:0000313" key="2">
    <source>
        <dbReference type="EMBL" id="CAI9109140.1"/>
    </source>
</evidence>
<evidence type="ECO:0000256" key="1">
    <source>
        <dbReference type="SAM" id="Coils"/>
    </source>
</evidence>
<reference evidence="2" key="1">
    <citation type="submission" date="2023-03" db="EMBL/GenBank/DDBJ databases">
        <authorList>
            <person name="Julca I."/>
        </authorList>
    </citation>
    <scope>NUCLEOTIDE SEQUENCE</scope>
</reference>
<dbReference type="AlphaFoldDB" id="A0AAV1DMQ0"/>
<evidence type="ECO:0000313" key="3">
    <source>
        <dbReference type="Proteomes" id="UP001161247"/>
    </source>
</evidence>
<organism evidence="2 3">
    <name type="scientific">Oldenlandia corymbosa var. corymbosa</name>
    <dbReference type="NCBI Taxonomy" id="529605"/>
    <lineage>
        <taxon>Eukaryota</taxon>
        <taxon>Viridiplantae</taxon>
        <taxon>Streptophyta</taxon>
        <taxon>Embryophyta</taxon>
        <taxon>Tracheophyta</taxon>
        <taxon>Spermatophyta</taxon>
        <taxon>Magnoliopsida</taxon>
        <taxon>eudicotyledons</taxon>
        <taxon>Gunneridae</taxon>
        <taxon>Pentapetalae</taxon>
        <taxon>asterids</taxon>
        <taxon>lamiids</taxon>
        <taxon>Gentianales</taxon>
        <taxon>Rubiaceae</taxon>
        <taxon>Rubioideae</taxon>
        <taxon>Spermacoceae</taxon>
        <taxon>Hedyotis-Oldenlandia complex</taxon>
        <taxon>Oldenlandia</taxon>
    </lineage>
</organism>
<keyword evidence="3" id="KW-1185">Reference proteome</keyword>
<feature type="coiled-coil region" evidence="1">
    <location>
        <begin position="12"/>
        <end position="39"/>
    </location>
</feature>
<name>A0AAV1DMQ0_OLDCO</name>
<dbReference type="Proteomes" id="UP001161247">
    <property type="component" value="Chromosome 6"/>
</dbReference>
<sequence>MSPCSMANLMHIRKLKEELVLARAERDQALNEKIILEEKSRQVLGIKQELAAVQVKFNEFEEQLKGYANLYISKEDLHKWCVAFIYRMMSTGGMAAAIEEVNLIATKCGAHRVALAGLKRLRDDRPIKAKWFKQLLIPEPKKTMHEAMVKGPSEEESILDVPDEYTGIELEDADDEAIDEDVADIGHSEVQKKAEETSQSMDMPLDRDADGWSVHRVHLMVLSEEQAKEFPPYSMISGIMRGRADIHSVKTVKKLEVDLLDMMRTHNRENTQLRQGQKIAVSQWFLEKHHVLARVQHMISIRTRSFIAAMEMLKERVQEVELLLGYINDLQNLLLDHQIDFPIFEKPEAVADPRTRSSREELLMKVHAQDEEIVDLKDKLNQCVNLLSQHGFKGLFVLLLIILSGKSCNSVEEYVYFLRPRTVV</sequence>